<proteinExistence type="predicted"/>
<feature type="region of interest" description="Disordered" evidence="1">
    <location>
        <begin position="156"/>
        <end position="184"/>
    </location>
</feature>
<feature type="compositionally biased region" description="Basic and acidic residues" evidence="1">
    <location>
        <begin position="169"/>
        <end position="182"/>
    </location>
</feature>
<organism evidence="2 3">
    <name type="scientific">Prauserella rugosa</name>
    <dbReference type="NCBI Taxonomy" id="43354"/>
    <lineage>
        <taxon>Bacteria</taxon>
        <taxon>Bacillati</taxon>
        <taxon>Actinomycetota</taxon>
        <taxon>Actinomycetes</taxon>
        <taxon>Pseudonocardiales</taxon>
        <taxon>Pseudonocardiaceae</taxon>
        <taxon>Prauserella</taxon>
    </lineage>
</organism>
<dbReference type="OrthoDB" id="3825591at2"/>
<keyword evidence="3" id="KW-1185">Reference proteome</keyword>
<accession>A0A660CGC5</accession>
<protein>
    <submittedName>
        <fullName evidence="2">Uncharacterized protein</fullName>
    </submittedName>
</protein>
<evidence type="ECO:0000313" key="2">
    <source>
        <dbReference type="EMBL" id="TWH20569.1"/>
    </source>
</evidence>
<sequence>MGEYISDAQVVTVLRPFVRAAGPLVDALREKDPFSVLAREAENPVIDEPKVRDRVLHGLNSMKVPGTVAWAGMDVDARTRWWKGRVGRVTSLVASVPGIAGALSDRFPVQDTLGAAGQGLLLCALAGERGVTDVETRVRLIASVLFEREISPELAAGAESDREAEDAETERLTEDLDGERAKGRPSITALGKALWRLGRTLLEIPGELEKRPHGRLVHKAIGMLPVVGMAGDYLGERSGLKRVVKRADRWFDRQRQNMNAS</sequence>
<evidence type="ECO:0000313" key="3">
    <source>
        <dbReference type="Proteomes" id="UP000317303"/>
    </source>
</evidence>
<dbReference type="EMBL" id="VLJV01000001">
    <property type="protein sequence ID" value="TWH20569.1"/>
    <property type="molecule type" value="Genomic_DNA"/>
</dbReference>
<name>A0A660CGC5_9PSEU</name>
<dbReference type="Proteomes" id="UP000317303">
    <property type="component" value="Unassembled WGS sequence"/>
</dbReference>
<dbReference type="AlphaFoldDB" id="A0A660CGC5"/>
<gene>
    <name evidence="2" type="ORF">JD82_02415</name>
</gene>
<dbReference type="RefSeq" id="WP_030534377.1">
    <property type="nucleotide sequence ID" value="NZ_JOIJ01000031.1"/>
</dbReference>
<comment type="caution">
    <text evidence="2">The sequence shown here is derived from an EMBL/GenBank/DDBJ whole genome shotgun (WGS) entry which is preliminary data.</text>
</comment>
<reference evidence="2 3" key="1">
    <citation type="submission" date="2019-07" db="EMBL/GenBank/DDBJ databases">
        <title>R&amp;d 2014.</title>
        <authorList>
            <person name="Klenk H.-P."/>
        </authorList>
    </citation>
    <scope>NUCLEOTIDE SEQUENCE [LARGE SCALE GENOMIC DNA]</scope>
    <source>
        <strain evidence="2 3">DSM 43194</strain>
    </source>
</reference>
<evidence type="ECO:0000256" key="1">
    <source>
        <dbReference type="SAM" id="MobiDB-lite"/>
    </source>
</evidence>